<comment type="caution">
    <text evidence="3">The sequence shown here is derived from an EMBL/GenBank/DDBJ whole genome shotgun (WGS) entry which is preliminary data.</text>
</comment>
<evidence type="ECO:0000313" key="4">
    <source>
        <dbReference type="Proteomes" id="UP001642540"/>
    </source>
</evidence>
<name>A0ABP1SA52_9HEXA</name>
<comment type="similarity">
    <text evidence="1">Belongs to the GSKIP family.</text>
</comment>
<dbReference type="PANTHER" id="PTHR12490:SF4">
    <property type="entry name" value="GSK3B-INTERACTING PROTEIN"/>
    <property type="match status" value="1"/>
</dbReference>
<evidence type="ECO:0000313" key="3">
    <source>
        <dbReference type="EMBL" id="CAL8147532.1"/>
    </source>
</evidence>
<dbReference type="InterPro" id="IPR007967">
    <property type="entry name" value="GSKIP_dom"/>
</dbReference>
<gene>
    <name evidence="3" type="ORF">ODALV1_LOCUS31162</name>
</gene>
<dbReference type="Proteomes" id="UP001642540">
    <property type="component" value="Unassembled WGS sequence"/>
</dbReference>
<reference evidence="3 4" key="1">
    <citation type="submission" date="2024-08" db="EMBL/GenBank/DDBJ databases">
        <authorList>
            <person name="Cucini C."/>
            <person name="Frati F."/>
        </authorList>
    </citation>
    <scope>NUCLEOTIDE SEQUENCE [LARGE SCALE GENOMIC DNA]</scope>
</reference>
<evidence type="ECO:0000259" key="2">
    <source>
        <dbReference type="Pfam" id="PF05303"/>
    </source>
</evidence>
<dbReference type="InterPro" id="IPR037395">
    <property type="entry name" value="GSKIP"/>
</dbReference>
<dbReference type="PANTHER" id="PTHR12490">
    <property type="entry name" value="GSK3B-INTERACTING PROTEIN"/>
    <property type="match status" value="1"/>
</dbReference>
<dbReference type="Pfam" id="PF05303">
    <property type="entry name" value="GSKIP_dom"/>
    <property type="match status" value="1"/>
</dbReference>
<organism evidence="3 4">
    <name type="scientific">Orchesella dallaii</name>
    <dbReference type="NCBI Taxonomy" id="48710"/>
    <lineage>
        <taxon>Eukaryota</taxon>
        <taxon>Metazoa</taxon>
        <taxon>Ecdysozoa</taxon>
        <taxon>Arthropoda</taxon>
        <taxon>Hexapoda</taxon>
        <taxon>Collembola</taxon>
        <taxon>Entomobryomorpha</taxon>
        <taxon>Entomobryoidea</taxon>
        <taxon>Orchesellidae</taxon>
        <taxon>Orchesellinae</taxon>
        <taxon>Orchesella</taxon>
    </lineage>
</organism>
<evidence type="ECO:0000256" key="1">
    <source>
        <dbReference type="ARBA" id="ARBA00009571"/>
    </source>
</evidence>
<protein>
    <recommendedName>
        <fullName evidence="2">GSKIP domain-containing protein</fullName>
    </recommendedName>
</protein>
<sequence length="125" mass="13962">MSIHTMENLSWEEEARAVISDISTSVASADLSEINNSKDFGSRIAYINIETKESQKLTVRLDTEGFSVVGRKFNDKSLLSPSNLKYETIYALLNYLSPSYTLTFAQNLSDRLSKLTNGARETNGK</sequence>
<dbReference type="Gene3D" id="3.30.2280.10">
    <property type="entry name" value="Hypothetical protein (hspc210)"/>
    <property type="match status" value="1"/>
</dbReference>
<feature type="domain" description="GSKIP" evidence="2">
    <location>
        <begin position="12"/>
        <end position="115"/>
    </location>
</feature>
<proteinExistence type="inferred from homology"/>
<dbReference type="InterPro" id="IPR023231">
    <property type="entry name" value="GSKIP_dom_sf"/>
</dbReference>
<dbReference type="SUPFAM" id="SSF103107">
    <property type="entry name" value="Hypothetical protein c14orf129, hspc210"/>
    <property type="match status" value="1"/>
</dbReference>
<dbReference type="EMBL" id="CAXLJM020000166">
    <property type="protein sequence ID" value="CAL8147532.1"/>
    <property type="molecule type" value="Genomic_DNA"/>
</dbReference>
<keyword evidence="4" id="KW-1185">Reference proteome</keyword>
<accession>A0ABP1SA52</accession>